<feature type="compositionally biased region" description="Polar residues" evidence="1">
    <location>
        <begin position="254"/>
        <end position="263"/>
    </location>
</feature>
<dbReference type="InterPro" id="IPR051571">
    <property type="entry name" value="N-CoR_corepressor"/>
</dbReference>
<feature type="region of interest" description="Disordered" evidence="1">
    <location>
        <begin position="1365"/>
        <end position="1389"/>
    </location>
</feature>
<dbReference type="Gene3D" id="1.10.10.60">
    <property type="entry name" value="Homeodomain-like"/>
    <property type="match status" value="2"/>
</dbReference>
<evidence type="ECO:0000313" key="3">
    <source>
        <dbReference type="EMBL" id="TYJ51910.1"/>
    </source>
</evidence>
<dbReference type="PANTHER" id="PTHR13992:SF39">
    <property type="entry name" value="SMRTER, ISOFORM G"/>
    <property type="match status" value="1"/>
</dbReference>
<feature type="compositionally biased region" description="Basic and acidic residues" evidence="1">
    <location>
        <begin position="36"/>
        <end position="50"/>
    </location>
</feature>
<feature type="compositionally biased region" description="Basic and acidic residues" evidence="1">
    <location>
        <begin position="156"/>
        <end position="179"/>
    </location>
</feature>
<feature type="compositionally biased region" description="Pro residues" evidence="1">
    <location>
        <begin position="55"/>
        <end position="66"/>
    </location>
</feature>
<evidence type="ECO:0000313" key="4">
    <source>
        <dbReference type="Proteomes" id="UP000322245"/>
    </source>
</evidence>
<feature type="region of interest" description="Disordered" evidence="1">
    <location>
        <begin position="685"/>
        <end position="781"/>
    </location>
</feature>
<feature type="domain" description="SANT" evidence="2">
    <location>
        <begin position="1012"/>
        <end position="1063"/>
    </location>
</feature>
<feature type="region of interest" description="Disordered" evidence="1">
    <location>
        <begin position="1251"/>
        <end position="1316"/>
    </location>
</feature>
<feature type="compositionally biased region" description="Polar residues" evidence="1">
    <location>
        <begin position="1163"/>
        <end position="1180"/>
    </location>
</feature>
<dbReference type="CDD" id="cd00167">
    <property type="entry name" value="SANT"/>
    <property type="match status" value="2"/>
</dbReference>
<feature type="compositionally biased region" description="Basic and acidic residues" evidence="1">
    <location>
        <begin position="93"/>
        <end position="129"/>
    </location>
</feature>
<dbReference type="InterPro" id="IPR017884">
    <property type="entry name" value="SANT_dom"/>
</dbReference>
<accession>A0A5D3APG5</accession>
<feature type="compositionally biased region" description="Acidic residues" evidence="1">
    <location>
        <begin position="340"/>
        <end position="349"/>
    </location>
</feature>
<feature type="compositionally biased region" description="Polar residues" evidence="1">
    <location>
        <begin position="1203"/>
        <end position="1219"/>
    </location>
</feature>
<feature type="compositionally biased region" description="Low complexity" evidence="1">
    <location>
        <begin position="1521"/>
        <end position="1530"/>
    </location>
</feature>
<dbReference type="SMART" id="SM00717">
    <property type="entry name" value="SANT"/>
    <property type="match status" value="2"/>
</dbReference>
<evidence type="ECO:0000256" key="1">
    <source>
        <dbReference type="SAM" id="MobiDB-lite"/>
    </source>
</evidence>
<name>A0A5D3APG5_9TREE</name>
<keyword evidence="4" id="KW-1185">Reference proteome</keyword>
<feature type="compositionally biased region" description="Basic and acidic residues" evidence="1">
    <location>
        <begin position="1682"/>
        <end position="1698"/>
    </location>
</feature>
<proteinExistence type="predicted"/>
<feature type="region of interest" description="Disordered" evidence="1">
    <location>
        <begin position="1"/>
        <end position="609"/>
    </location>
</feature>
<feature type="compositionally biased region" description="Low complexity" evidence="1">
    <location>
        <begin position="1282"/>
        <end position="1297"/>
    </location>
</feature>
<dbReference type="Proteomes" id="UP000322245">
    <property type="component" value="Unassembled WGS sequence"/>
</dbReference>
<feature type="compositionally biased region" description="Polar residues" evidence="1">
    <location>
        <begin position="1610"/>
        <end position="1621"/>
    </location>
</feature>
<feature type="compositionally biased region" description="Basic and acidic residues" evidence="1">
    <location>
        <begin position="1511"/>
        <end position="1520"/>
    </location>
</feature>
<feature type="compositionally biased region" description="Pro residues" evidence="1">
    <location>
        <begin position="199"/>
        <end position="211"/>
    </location>
</feature>
<feature type="compositionally biased region" description="Basic and acidic residues" evidence="1">
    <location>
        <begin position="1566"/>
        <end position="1576"/>
    </location>
</feature>
<feature type="compositionally biased region" description="Basic and acidic residues" evidence="1">
    <location>
        <begin position="284"/>
        <end position="294"/>
    </location>
</feature>
<dbReference type="SUPFAM" id="SSF46689">
    <property type="entry name" value="Homeodomain-like"/>
    <property type="match status" value="2"/>
</dbReference>
<feature type="compositionally biased region" description="Pro residues" evidence="1">
    <location>
        <begin position="574"/>
        <end position="589"/>
    </location>
</feature>
<dbReference type="PROSITE" id="PS51293">
    <property type="entry name" value="SANT"/>
    <property type="match status" value="1"/>
</dbReference>
<feature type="compositionally biased region" description="Pro residues" evidence="1">
    <location>
        <begin position="518"/>
        <end position="527"/>
    </location>
</feature>
<feature type="compositionally biased region" description="Acidic residues" evidence="1">
    <location>
        <begin position="767"/>
        <end position="781"/>
    </location>
</feature>
<dbReference type="GO" id="GO:0006357">
    <property type="term" value="P:regulation of transcription by RNA polymerase II"/>
    <property type="evidence" value="ECO:0007669"/>
    <property type="project" value="TreeGrafter"/>
</dbReference>
<reference evidence="3 4" key="1">
    <citation type="submission" date="2017-05" db="EMBL/GenBank/DDBJ databases">
        <title>The Genome Sequence of Tsuchiyaea wingfieldii DSM 27421.</title>
        <authorList>
            <person name="Cuomo C."/>
            <person name="Passer A."/>
            <person name="Billmyre B."/>
            <person name="Heitman J."/>
        </authorList>
    </citation>
    <scope>NUCLEOTIDE SEQUENCE [LARGE SCALE GENOMIC DNA]</scope>
    <source>
        <strain evidence="3 4">DSM 27421</strain>
    </source>
</reference>
<feature type="compositionally biased region" description="Basic and acidic residues" evidence="1">
    <location>
        <begin position="426"/>
        <end position="442"/>
    </location>
</feature>
<feature type="compositionally biased region" description="Low complexity" evidence="1">
    <location>
        <begin position="528"/>
        <end position="547"/>
    </location>
</feature>
<dbReference type="InterPro" id="IPR001005">
    <property type="entry name" value="SANT/Myb"/>
</dbReference>
<organism evidence="3 4">
    <name type="scientific">Cryptococcus floricola</name>
    <dbReference type="NCBI Taxonomy" id="2591691"/>
    <lineage>
        <taxon>Eukaryota</taxon>
        <taxon>Fungi</taxon>
        <taxon>Dikarya</taxon>
        <taxon>Basidiomycota</taxon>
        <taxon>Agaricomycotina</taxon>
        <taxon>Tremellomycetes</taxon>
        <taxon>Tremellales</taxon>
        <taxon>Cryptococcaceae</taxon>
        <taxon>Cryptococcus</taxon>
    </lineage>
</organism>
<feature type="region of interest" description="Disordered" evidence="1">
    <location>
        <begin position="1408"/>
        <end position="1698"/>
    </location>
</feature>
<feature type="compositionally biased region" description="Basic and acidic residues" evidence="1">
    <location>
        <begin position="1638"/>
        <end position="1651"/>
    </location>
</feature>
<feature type="compositionally biased region" description="Basic residues" evidence="1">
    <location>
        <begin position="1181"/>
        <end position="1194"/>
    </location>
</feature>
<feature type="compositionally biased region" description="Basic and acidic residues" evidence="1">
    <location>
        <begin position="1103"/>
        <end position="1115"/>
    </location>
</feature>
<feature type="compositionally biased region" description="Basic and acidic residues" evidence="1">
    <location>
        <begin position="480"/>
        <end position="490"/>
    </location>
</feature>
<feature type="compositionally biased region" description="Pro residues" evidence="1">
    <location>
        <begin position="1415"/>
        <end position="1438"/>
    </location>
</feature>
<feature type="compositionally biased region" description="Basic and acidic residues" evidence="1">
    <location>
        <begin position="365"/>
        <end position="415"/>
    </location>
</feature>
<dbReference type="PANTHER" id="PTHR13992">
    <property type="entry name" value="NUCLEAR RECEPTOR CO-REPRESSOR RELATED NCOR"/>
    <property type="match status" value="1"/>
</dbReference>
<evidence type="ECO:0000259" key="2">
    <source>
        <dbReference type="PROSITE" id="PS51293"/>
    </source>
</evidence>
<dbReference type="EMBL" id="NIDF01000173">
    <property type="protein sequence ID" value="TYJ51910.1"/>
    <property type="molecule type" value="Genomic_DNA"/>
</dbReference>
<sequence>MHPDTGPSRAPSYPLKPIPPGGGLKRSPPPRAGPSRWDDFDRERERDGYRGDGPAPRPYPIPPWSNRPPRQTSRYPPGPNSRPRSLSPSPPRRSFDRPSTWERDPPRAGRDWERERDLDSRYDVRDRVSLDAGWQGENRTLRRPSSFSPLPSRIPPGERRDERASWGERERWDERDRALRGRTPPHLAGSRYPPSRARSPPPPIVRGPRPTPAASTSYPARIPPGRPPPLRDDRNFQPRRTSGGASSPRAGYLSNVQPSPTHSKFSEPILSGHARSQRGSSSPIDRKRSRDFDRPLSLPPSTAPISAFAPLAVKTESLPSPAPQPTQSQAGDDEKRDGGEAEGDLEEGEVVSPVHVSRPTPAWDEPPRRWSPPRERERPLPPWEREREWARDRERERDLPWEREREREREMDRRRGTPPPGLGLDGWRRSPEPREPREREPWGTRPRQSLSNPPRERVASLEIPAAAKPAQEPALTIEAAPEKVQKKDKEPEEGELPSTSPAVPTHELVEESKVEQPATPPVPPPASIEPASEAEPQPELAAPLAEPVQVVEAQSLEQPSPKGIDRKSQTPATPSFPPPSSTPAPPIPLPTVDLPPALPASENQSEDVVMETQVIETRVGVLPTMQARPEGEDVVMAEAEVEVTQEDTKDVLPTAPAAQVVQVSESELSLPTETVVAQKVVAESDSMGVDVPENVPQTPTTPAPEPSSTSTNRSTIAERRSILLPPTAAPFDRTPLKDPMPTNSTDHTEDAGPPTGPIGGTPGPDREEQEEDEEDADDEDRMEEMRQMRLVAGVKQAQEKEIVFHDFPILAWNLAAAPEETSRVIAKTDAEREKYLRKITNPMRKQQTHAAKFVGIIVAREKKGEERKVRELRQEYLELNEEWKEHIAYLDGLMKERGEPPADFQTLLGPTGVTNAFPGAQPTTPGVDEFFASHSSRSNRRRGLGDIVSTDAELEEIMAAIAQQEQSDPLLRAAKTAAVVPDMILSEERGLKYDDDNDLVQDPISFYDFEGIEEPIWTGEERAIFVKRYLAYPKQFGRISDGIPNKNAGDCVLYYYRTKKEVDYKAMLAHKRGGGKRKLALKKGVKSSALMADLTRAKPTVPGKDDVSTPVRAREASVSFAPTTGRRGRGGHVGEGGRRKKRGSQVSVPVTPSEEHDEETYGESASTSRAGSETPATSGKSKMRMTVKTAKRPRVSSIPEIATTPSSSSVPNSAVTETGTPIGGGADMGTELAANALASLADAASSAAQAELLPPVRRPGKRRKVTAPVEGEPQTPNPNPNADPADPSAPAVNGAAPAPAPPAEKPARRSATNSYWSVEEKRKVKELVSVHGMEAKLIAAQLKGKSERQVVNYMEGHRAELEPLEGSAVETSDKAQVAESAREPSSSAGRTIYDAFPAFASADRYEPRLGTFPTAKPPPPTTAIPSLPPPQPRAPSPSPAQDSSPTRPIQRTGGGMRISALLNDDVPAERKPVVPETVVETGSDGTVEESPKGAPPAPAPSTAVPSYRYEPPQHLDERFSTSRPSHSHSPSLPPLGYPPSAAAGWNGHQEQHRRPQTAMPAPAPDLSHRRSWDAHAPHPHPGQLPRASSFGGQPSLHSPYDNLPPLPPIRSQTPLGPSFMNNRRDASLPHPGGSGLGGRDEERRFDEKEGRFGGVNLPALPGMRYHENGHGHGHVHGSGSGSERREERQEPRRHSDGA</sequence>
<comment type="caution">
    <text evidence="3">The sequence shown here is derived from an EMBL/GenBank/DDBJ whole genome shotgun (WGS) entry which is preliminary data.</text>
</comment>
<protein>
    <recommendedName>
        <fullName evidence="2">SANT domain-containing protein</fullName>
    </recommendedName>
</protein>
<gene>
    <name evidence="3" type="ORF">B9479_007489</name>
</gene>
<feature type="region of interest" description="Disordered" evidence="1">
    <location>
        <begin position="1096"/>
        <end position="1227"/>
    </location>
</feature>
<dbReference type="InterPro" id="IPR009057">
    <property type="entry name" value="Homeodomain-like_sf"/>
</dbReference>
<dbReference type="GO" id="GO:0034967">
    <property type="term" value="C:Set3 complex"/>
    <property type="evidence" value="ECO:0007669"/>
    <property type="project" value="TreeGrafter"/>
</dbReference>